<gene>
    <name evidence="9" type="primary">B9d2</name>
    <name evidence="9" type="ORF">TODMEX_R10804</name>
</gene>
<dbReference type="Pfam" id="PF07162">
    <property type="entry name" value="B9-C2"/>
    <property type="match status" value="1"/>
</dbReference>
<evidence type="ECO:0000256" key="6">
    <source>
        <dbReference type="ARBA" id="ARBA00037672"/>
    </source>
</evidence>
<comment type="function">
    <text evidence="6">Component of the tectonic-like complex, a complex localized at the transition zone of primary cilia and acting as a barrier that prevents diffusion of transmembrane proteins between the cilia and plasma membranes.</text>
</comment>
<evidence type="ECO:0000256" key="4">
    <source>
        <dbReference type="ARBA" id="ARBA00023212"/>
    </source>
</evidence>
<evidence type="ECO:0000256" key="1">
    <source>
        <dbReference type="ARBA" id="ARBA00004120"/>
    </source>
</evidence>
<evidence type="ECO:0000256" key="8">
    <source>
        <dbReference type="ARBA" id="ARBA00039272"/>
    </source>
</evidence>
<evidence type="ECO:0000256" key="3">
    <source>
        <dbReference type="ARBA" id="ARBA00022794"/>
    </source>
</evidence>
<dbReference type="PANTHER" id="PTHR12968:SF2">
    <property type="entry name" value="B9 DOMAIN-CONTAINING PROTEIN 2"/>
    <property type="match status" value="1"/>
</dbReference>
<organism evidence="9 10">
    <name type="scientific">Todus mexicanus</name>
    <name type="common">Puerto Rican tody</name>
    <dbReference type="NCBI Taxonomy" id="135184"/>
    <lineage>
        <taxon>Eukaryota</taxon>
        <taxon>Metazoa</taxon>
        <taxon>Chordata</taxon>
        <taxon>Craniata</taxon>
        <taxon>Vertebrata</taxon>
        <taxon>Euteleostomi</taxon>
        <taxon>Archelosauria</taxon>
        <taxon>Archosauria</taxon>
        <taxon>Dinosauria</taxon>
        <taxon>Saurischia</taxon>
        <taxon>Theropoda</taxon>
        <taxon>Coelurosauria</taxon>
        <taxon>Aves</taxon>
        <taxon>Neognathae</taxon>
        <taxon>Neoaves</taxon>
        <taxon>Telluraves</taxon>
        <taxon>Coraciimorphae</taxon>
        <taxon>Coraciiformes</taxon>
        <taxon>Todidae</taxon>
        <taxon>Todus</taxon>
    </lineage>
</organism>
<dbReference type="GO" id="GO:0060271">
    <property type="term" value="P:cilium assembly"/>
    <property type="evidence" value="ECO:0007669"/>
    <property type="project" value="TreeGrafter"/>
</dbReference>
<comment type="subcellular location">
    <subcellularLocation>
        <location evidence="1">Cytoplasm</location>
        <location evidence="1">Cytoskeleton</location>
        <location evidence="1">Cilium basal body</location>
    </subcellularLocation>
</comment>
<keyword evidence="3" id="KW-0970">Cilium biogenesis/degradation</keyword>
<sequence length="81" mass="9180">GFCHVPATPGWHPLTCPTWIPLGSYWDQFRNWLVGGRPQLLNWEVAGAANERFRLRTESSGKVHLEFGVVLRNFGRYGVLG</sequence>
<feature type="non-terminal residue" evidence="9">
    <location>
        <position position="1"/>
    </location>
</feature>
<evidence type="ECO:0000313" key="10">
    <source>
        <dbReference type="Proteomes" id="UP000660247"/>
    </source>
</evidence>
<proteinExistence type="inferred from homology"/>
<evidence type="ECO:0000256" key="2">
    <source>
        <dbReference type="ARBA" id="ARBA00022490"/>
    </source>
</evidence>
<comment type="caution">
    <text evidence="9">The sequence shown here is derived from an EMBL/GenBank/DDBJ whole genome shotgun (WGS) entry which is preliminary data.</text>
</comment>
<dbReference type="EMBL" id="WEIS01048310">
    <property type="protein sequence ID" value="NWI66515.1"/>
    <property type="molecule type" value="Genomic_DNA"/>
</dbReference>
<keyword evidence="10" id="KW-1185">Reference proteome</keyword>
<keyword evidence="2" id="KW-0963">Cytoplasm</keyword>
<dbReference type="AlphaFoldDB" id="A0A851DBH3"/>
<feature type="non-terminal residue" evidence="9">
    <location>
        <position position="81"/>
    </location>
</feature>
<dbReference type="Proteomes" id="UP000660247">
    <property type="component" value="Unassembled WGS sequence"/>
</dbReference>
<dbReference type="OrthoDB" id="184109at2759"/>
<dbReference type="InterPro" id="IPR010796">
    <property type="entry name" value="C2_B9-type_dom"/>
</dbReference>
<dbReference type="GO" id="GO:0036038">
    <property type="term" value="C:MKS complex"/>
    <property type="evidence" value="ECO:0007669"/>
    <property type="project" value="TreeGrafter"/>
</dbReference>
<comment type="similarity">
    <text evidence="7">Belongs to the B9D family.</text>
</comment>
<protein>
    <recommendedName>
        <fullName evidence="8">B9 domain-containing protein 2</fullName>
    </recommendedName>
</protein>
<keyword evidence="5" id="KW-0966">Cell projection</keyword>
<name>A0A851DBH3_TODME</name>
<reference evidence="9" key="1">
    <citation type="submission" date="2019-10" db="EMBL/GenBank/DDBJ databases">
        <title>Bird 10,000 Genomes (B10K) Project - Family phase.</title>
        <authorList>
            <person name="Zhang G."/>
        </authorList>
    </citation>
    <scope>NUCLEOTIDE SEQUENCE</scope>
    <source>
        <strain evidence="9">B10K-DU-002-69</strain>
        <tissue evidence="9">Muscle</tissue>
    </source>
</reference>
<accession>A0A851DBH3</accession>
<evidence type="ECO:0000256" key="5">
    <source>
        <dbReference type="ARBA" id="ARBA00023273"/>
    </source>
</evidence>
<dbReference type="PROSITE" id="PS51381">
    <property type="entry name" value="C2_B9"/>
    <property type="match status" value="1"/>
</dbReference>
<keyword evidence="4" id="KW-0206">Cytoskeleton</keyword>
<dbReference type="PANTHER" id="PTHR12968">
    <property type="entry name" value="B9 DOMAIN-CONTAINING"/>
    <property type="match status" value="1"/>
</dbReference>
<evidence type="ECO:0000313" key="9">
    <source>
        <dbReference type="EMBL" id="NWI66515.1"/>
    </source>
</evidence>
<evidence type="ECO:0000256" key="7">
    <source>
        <dbReference type="ARBA" id="ARBA00038411"/>
    </source>
</evidence>